<feature type="compositionally biased region" description="Polar residues" evidence="1">
    <location>
        <begin position="620"/>
        <end position="630"/>
    </location>
</feature>
<evidence type="ECO:0000256" key="1">
    <source>
        <dbReference type="SAM" id="MobiDB-lite"/>
    </source>
</evidence>
<keyword evidence="3" id="KW-1185">Reference proteome</keyword>
<reference evidence="2 3" key="1">
    <citation type="submission" date="2019-02" db="EMBL/GenBank/DDBJ databases">
        <title>Deep-cultivation of Planctomycetes and their phenomic and genomic characterization uncovers novel biology.</title>
        <authorList>
            <person name="Wiegand S."/>
            <person name="Jogler M."/>
            <person name="Boedeker C."/>
            <person name="Pinto D."/>
            <person name="Vollmers J."/>
            <person name="Rivas-Marin E."/>
            <person name="Kohn T."/>
            <person name="Peeters S.H."/>
            <person name="Heuer A."/>
            <person name="Rast P."/>
            <person name="Oberbeckmann S."/>
            <person name="Bunk B."/>
            <person name="Jeske O."/>
            <person name="Meyerdierks A."/>
            <person name="Storesund J.E."/>
            <person name="Kallscheuer N."/>
            <person name="Luecker S."/>
            <person name="Lage O.M."/>
            <person name="Pohl T."/>
            <person name="Merkel B.J."/>
            <person name="Hornburger P."/>
            <person name="Mueller R.-W."/>
            <person name="Bruemmer F."/>
            <person name="Labrenz M."/>
            <person name="Spormann A.M."/>
            <person name="Op den Camp H."/>
            <person name="Overmann J."/>
            <person name="Amann R."/>
            <person name="Jetten M.S.M."/>
            <person name="Mascher T."/>
            <person name="Medema M.H."/>
            <person name="Devos D.P."/>
            <person name="Kaster A.-K."/>
            <person name="Ovreas L."/>
            <person name="Rohde M."/>
            <person name="Galperin M.Y."/>
            <person name="Jogler C."/>
        </authorList>
    </citation>
    <scope>NUCLEOTIDE SEQUENCE [LARGE SCALE GENOMIC DNA]</scope>
    <source>
        <strain evidence="2 3">K22_7</strain>
    </source>
</reference>
<name>A0A517NAN7_9BACT</name>
<feature type="compositionally biased region" description="Basic and acidic residues" evidence="1">
    <location>
        <begin position="645"/>
        <end position="655"/>
    </location>
</feature>
<dbReference type="EMBL" id="CP036525">
    <property type="protein sequence ID" value="QDT04190.1"/>
    <property type="molecule type" value="Genomic_DNA"/>
</dbReference>
<evidence type="ECO:0008006" key="4">
    <source>
        <dbReference type="Google" id="ProtNLM"/>
    </source>
</evidence>
<protein>
    <recommendedName>
        <fullName evidence="4">Cytochrome c-552/4 domain-containing protein</fullName>
    </recommendedName>
</protein>
<dbReference type="AlphaFoldDB" id="A0A517NAN7"/>
<feature type="region of interest" description="Disordered" evidence="1">
    <location>
        <begin position="620"/>
        <end position="655"/>
    </location>
</feature>
<dbReference type="SUPFAM" id="SSF48695">
    <property type="entry name" value="Multiheme cytochromes"/>
    <property type="match status" value="2"/>
</dbReference>
<sequence>MGQTPNHRSDWAAGLMGKATDRTAMNRIVTARMTAPLACAATALAVALALSSPVSVSAQDSGPTLEQRLSDPVYLTWITSAKVEGCVSCHFRGPTDEELIAGLFVDFARRIEMDRWLTNDKHTIARRRIEPFADQQSEDELMKLMARVKRQQGVAIEALQRNNRPVDLSQIGFTKVPEQWIGESNILSRRICDKLWGSGSVKTEAGYQKFRDQCLTCHGGYQKGDQGFDLSSHDDSQLGIDCLYCHQIGDNQKWVSDHASLTTASEWRMLPPDQKTAAGMRDLVDTSNQAQLCFDCHVGNRSKNMFVTHEMYAAGHPPIPSIELQAFCKEMPQHWQTPSELSSSLKDSAGRDEYFRTNYPGLTQTVDADKIFWNTRKMLVGALVARAQALDLYIESANSHQWADYSLYDCAACHHELASNSDRQRRGFPGAPGRPRENEWPDTLLALALQFYGYAAGTKEPVNEVRANQNQLTGLFADRPFGDPDRVSGVAEQLRRQIAVAIEQVERKPVTERIAKQMLLGLTRTPKQRMLTYDSARQVVWAVQTIADELRSEGSPLDPAIEKQIADLGVASVTGVEAALPSGREQFIYPKALEADLVHRAAFEPDRLVQALTRIRNQLVAQSDQQSTERTVPVALSRVSSESADPTRSDLRRDR</sequence>
<dbReference type="Gene3D" id="1.10.1130.10">
    <property type="entry name" value="Flavocytochrome C3, Chain A"/>
    <property type="match status" value="1"/>
</dbReference>
<dbReference type="InterPro" id="IPR036280">
    <property type="entry name" value="Multihaem_cyt_sf"/>
</dbReference>
<evidence type="ECO:0000313" key="2">
    <source>
        <dbReference type="EMBL" id="QDT04190.1"/>
    </source>
</evidence>
<dbReference type="KEGG" id="rlc:K227x_25790"/>
<accession>A0A517NAN7</accession>
<dbReference type="Proteomes" id="UP000318538">
    <property type="component" value="Chromosome"/>
</dbReference>
<dbReference type="RefSeq" id="WP_218933949.1">
    <property type="nucleotide sequence ID" value="NZ_CP036525.1"/>
</dbReference>
<proteinExistence type="predicted"/>
<evidence type="ECO:0000313" key="3">
    <source>
        <dbReference type="Proteomes" id="UP000318538"/>
    </source>
</evidence>
<gene>
    <name evidence="2" type="ORF">K227x_25790</name>
</gene>
<organism evidence="2 3">
    <name type="scientific">Rubripirellula lacrimiformis</name>
    <dbReference type="NCBI Taxonomy" id="1930273"/>
    <lineage>
        <taxon>Bacteria</taxon>
        <taxon>Pseudomonadati</taxon>
        <taxon>Planctomycetota</taxon>
        <taxon>Planctomycetia</taxon>
        <taxon>Pirellulales</taxon>
        <taxon>Pirellulaceae</taxon>
        <taxon>Rubripirellula</taxon>
    </lineage>
</organism>